<accession>A0A2R4MAW3</accession>
<dbReference type="Proteomes" id="UP000258927">
    <property type="component" value="Chromosome"/>
</dbReference>
<reference evidence="1 2" key="1">
    <citation type="submission" date="2017-05" db="EMBL/GenBank/DDBJ databases">
        <title>Genome Analysis of Maritalea myrionectae HL2708#5.</title>
        <authorList>
            <consortium name="Cotde Inc.-PKNU"/>
            <person name="Jang D."/>
            <person name="Oh H.-M."/>
        </authorList>
    </citation>
    <scope>NUCLEOTIDE SEQUENCE [LARGE SCALE GENOMIC DNA]</scope>
    <source>
        <strain evidence="1 2">HL2708#5</strain>
    </source>
</reference>
<gene>
    <name evidence="1" type="ORF">MXMO3_00596</name>
</gene>
<keyword evidence="2" id="KW-1185">Reference proteome</keyword>
<name>A0A2R4MAW3_9HYPH</name>
<sequence length="232" mass="25951">MSALLKPPHFRSVLFHYAAGGLRLPPQLLSPFLFKTGTAPYFDNVSSSAWFLAQLAAAKSYLEYGSGGTTFVAAQLKKPFFSKESDLRFCRSVTQSIAAAGLSAPEQNLVHADIGPTENWGYPGGFRRPNSKRLAQFDAYSDFPEMEVAPDLVLIDGRFRVACFLKAIRALDGARDYTIIVDDYVDRPHYHCIEQFVPKAQMVGRMAVFKPTPITDLDALERQLDAYRYDPR</sequence>
<dbReference type="Gene3D" id="3.40.50.150">
    <property type="entry name" value="Vaccinia Virus protein VP39"/>
    <property type="match status" value="1"/>
</dbReference>
<dbReference type="STRING" id="1122213.GCA_000423365_03308"/>
<protein>
    <recommendedName>
        <fullName evidence="3">Class I SAM-dependent methyltransferase</fullName>
    </recommendedName>
</protein>
<organism evidence="1 2">
    <name type="scientific">Maritalea myrionectae</name>
    <dbReference type="NCBI Taxonomy" id="454601"/>
    <lineage>
        <taxon>Bacteria</taxon>
        <taxon>Pseudomonadati</taxon>
        <taxon>Pseudomonadota</taxon>
        <taxon>Alphaproteobacteria</taxon>
        <taxon>Hyphomicrobiales</taxon>
        <taxon>Devosiaceae</taxon>
        <taxon>Maritalea</taxon>
    </lineage>
</organism>
<evidence type="ECO:0000313" key="2">
    <source>
        <dbReference type="Proteomes" id="UP000258927"/>
    </source>
</evidence>
<proteinExistence type="predicted"/>
<dbReference type="AlphaFoldDB" id="A0A2R4MAW3"/>
<dbReference type="InterPro" id="IPR029063">
    <property type="entry name" value="SAM-dependent_MTases_sf"/>
</dbReference>
<dbReference type="KEGG" id="mmyr:MXMO3_00596"/>
<dbReference type="RefSeq" id="WP_117394889.1">
    <property type="nucleotide sequence ID" value="NZ_CP021330.1"/>
</dbReference>
<evidence type="ECO:0008006" key="3">
    <source>
        <dbReference type="Google" id="ProtNLM"/>
    </source>
</evidence>
<dbReference type="EMBL" id="CP021330">
    <property type="protein sequence ID" value="AVX03140.1"/>
    <property type="molecule type" value="Genomic_DNA"/>
</dbReference>
<evidence type="ECO:0000313" key="1">
    <source>
        <dbReference type="EMBL" id="AVX03140.1"/>
    </source>
</evidence>